<keyword evidence="4" id="KW-0560">Oxidoreductase</keyword>
<dbReference type="SUPFAM" id="SSF51905">
    <property type="entry name" value="FAD/NAD(P)-binding domain"/>
    <property type="match status" value="2"/>
</dbReference>
<dbReference type="InterPro" id="IPR023753">
    <property type="entry name" value="FAD/NAD-binding_dom"/>
</dbReference>
<evidence type="ECO:0000256" key="4">
    <source>
        <dbReference type="ARBA" id="ARBA00023002"/>
    </source>
</evidence>
<dbReference type="Gene3D" id="3.30.390.30">
    <property type="match status" value="1"/>
</dbReference>
<dbReference type="GO" id="GO:0016651">
    <property type="term" value="F:oxidoreductase activity, acting on NAD(P)H"/>
    <property type="evidence" value="ECO:0007669"/>
    <property type="project" value="TreeGrafter"/>
</dbReference>
<name>A0A7W4YAE1_9CELL</name>
<keyword evidence="3" id="KW-0274">FAD</keyword>
<evidence type="ECO:0000256" key="1">
    <source>
        <dbReference type="ARBA" id="ARBA00001974"/>
    </source>
</evidence>
<dbReference type="PRINTS" id="PR00469">
    <property type="entry name" value="PNDRDTASEII"/>
</dbReference>
<dbReference type="Pfam" id="PF07992">
    <property type="entry name" value="Pyr_redox_2"/>
    <property type="match status" value="1"/>
</dbReference>
<comment type="caution">
    <text evidence="8">The sequence shown here is derived from an EMBL/GenBank/DDBJ whole genome shotgun (WGS) entry which is preliminary data.</text>
</comment>
<dbReference type="Gene3D" id="3.50.50.60">
    <property type="entry name" value="FAD/NAD(P)-binding domain"/>
    <property type="match status" value="2"/>
</dbReference>
<evidence type="ECO:0000256" key="2">
    <source>
        <dbReference type="ARBA" id="ARBA00022630"/>
    </source>
</evidence>
<evidence type="ECO:0000256" key="3">
    <source>
        <dbReference type="ARBA" id="ARBA00022827"/>
    </source>
</evidence>
<reference evidence="8 9" key="1">
    <citation type="submission" date="2020-08" db="EMBL/GenBank/DDBJ databases">
        <title>The Agave Microbiome: Exploring the role of microbial communities in plant adaptations to desert environments.</title>
        <authorList>
            <person name="Partida-Martinez L.P."/>
        </authorList>
    </citation>
    <scope>NUCLEOTIDE SEQUENCE [LARGE SCALE GENOMIC DNA]</scope>
    <source>
        <strain evidence="8 9">RAS26</strain>
    </source>
</reference>
<evidence type="ECO:0000259" key="7">
    <source>
        <dbReference type="Pfam" id="PF14759"/>
    </source>
</evidence>
<dbReference type="InterPro" id="IPR016156">
    <property type="entry name" value="FAD/NAD-linked_Rdtase_dimer_sf"/>
</dbReference>
<feature type="domain" description="FAD/NAD(P)-binding" evidence="6">
    <location>
        <begin position="11"/>
        <end position="283"/>
    </location>
</feature>
<proteinExistence type="predicted"/>
<dbReference type="InterPro" id="IPR036188">
    <property type="entry name" value="FAD/NAD-bd_sf"/>
</dbReference>
<comment type="cofactor">
    <cofactor evidence="1">
        <name>FAD</name>
        <dbReference type="ChEBI" id="CHEBI:57692"/>
    </cofactor>
</comment>
<dbReference type="InterPro" id="IPR050446">
    <property type="entry name" value="FAD-oxidoreductase/Apoptosis"/>
</dbReference>
<dbReference type="SUPFAM" id="SSF55424">
    <property type="entry name" value="FAD/NAD-linked reductases, dimerisation (C-terminal) domain"/>
    <property type="match status" value="1"/>
</dbReference>
<dbReference type="PRINTS" id="PR00368">
    <property type="entry name" value="FADPNR"/>
</dbReference>
<evidence type="ECO:0000259" key="6">
    <source>
        <dbReference type="Pfam" id="PF07992"/>
    </source>
</evidence>
<sequence>MTDPAPRSPRSVVVVGGGLAAHRTVTALREEGFTGPVTLLGAEGVAPYDRPPLSKHLLDRPEPVWLAEDLGVDALALVDDVRLAEPARTLEVRPADVVVTTDAGPVVADAVVLASGAHAVRPPGWEHAHVLHTAQDAARLRATLRPGVRLVVVGAGWVGAEVAGVAAAAGVRVTVVEAAPAPLAAALGSDVGALTVPWYAAAGIGLITGVGVAEVRGDGVRLTDGRHLGADVVLAAVGARPATSWLDGALPLDPDGAVRVDATWAPAGGPRHVRAVGDVARRRSPRHGLVPGGHWDGALTGPPVAVRDLLRPGSLGAGTAGTAGTAGAAVGVPSGSTADVRSGSGAGSPGGDPALHGRPVDAVGPADDPAPYVFSTQLGHDLTLYGHRGETDDAVLRGDPAAGGWSALWFAHGTDELTAVLTVDRPRDVAAARRLFSGARLPHVDRDAVADPGRPLPRP</sequence>
<evidence type="ECO:0000313" key="9">
    <source>
        <dbReference type="Proteomes" id="UP000518206"/>
    </source>
</evidence>
<protein>
    <submittedName>
        <fullName evidence="8">NADPH-dependent 2,4-dienoyl-CoA reductase/sulfur reductase-like enzyme</fullName>
    </submittedName>
</protein>
<dbReference type="GO" id="GO:0005737">
    <property type="term" value="C:cytoplasm"/>
    <property type="evidence" value="ECO:0007669"/>
    <property type="project" value="TreeGrafter"/>
</dbReference>
<organism evidence="8 9">
    <name type="scientific">Cellulomonas cellasea</name>
    <dbReference type="NCBI Taxonomy" id="43670"/>
    <lineage>
        <taxon>Bacteria</taxon>
        <taxon>Bacillati</taxon>
        <taxon>Actinomycetota</taxon>
        <taxon>Actinomycetes</taxon>
        <taxon>Micrococcales</taxon>
        <taxon>Cellulomonadaceae</taxon>
        <taxon>Cellulomonas</taxon>
    </lineage>
</organism>
<reference evidence="8 9" key="2">
    <citation type="submission" date="2020-08" db="EMBL/GenBank/DDBJ databases">
        <authorList>
            <person name="Partida-Martinez L."/>
            <person name="Huntemann M."/>
            <person name="Clum A."/>
            <person name="Wang J."/>
            <person name="Palaniappan K."/>
            <person name="Ritter S."/>
            <person name="Chen I.-M."/>
            <person name="Stamatis D."/>
            <person name="Reddy T."/>
            <person name="O'Malley R."/>
            <person name="Daum C."/>
            <person name="Shapiro N."/>
            <person name="Ivanova N."/>
            <person name="Kyrpides N."/>
            <person name="Woyke T."/>
        </authorList>
    </citation>
    <scope>NUCLEOTIDE SEQUENCE [LARGE SCALE GENOMIC DNA]</scope>
    <source>
        <strain evidence="8 9">RAS26</strain>
    </source>
</reference>
<feature type="domain" description="Reductase C-terminal" evidence="7">
    <location>
        <begin position="374"/>
        <end position="456"/>
    </location>
</feature>
<keyword evidence="2" id="KW-0285">Flavoprotein</keyword>
<dbReference type="Proteomes" id="UP000518206">
    <property type="component" value="Unassembled WGS sequence"/>
</dbReference>
<dbReference type="PANTHER" id="PTHR43557:SF2">
    <property type="entry name" value="RIESKE DOMAIN-CONTAINING PROTEIN-RELATED"/>
    <property type="match status" value="1"/>
</dbReference>
<feature type="compositionally biased region" description="Low complexity" evidence="5">
    <location>
        <begin position="322"/>
        <end position="338"/>
    </location>
</feature>
<dbReference type="EMBL" id="JACHVX010000002">
    <property type="protein sequence ID" value="MBB2922660.1"/>
    <property type="molecule type" value="Genomic_DNA"/>
</dbReference>
<evidence type="ECO:0000256" key="5">
    <source>
        <dbReference type="SAM" id="MobiDB-lite"/>
    </source>
</evidence>
<evidence type="ECO:0000313" key="8">
    <source>
        <dbReference type="EMBL" id="MBB2922660.1"/>
    </source>
</evidence>
<dbReference type="Pfam" id="PF14759">
    <property type="entry name" value="Reductase_C"/>
    <property type="match status" value="1"/>
</dbReference>
<dbReference type="PANTHER" id="PTHR43557">
    <property type="entry name" value="APOPTOSIS-INDUCING FACTOR 1"/>
    <property type="match status" value="1"/>
</dbReference>
<feature type="region of interest" description="Disordered" evidence="5">
    <location>
        <begin position="321"/>
        <end position="367"/>
    </location>
</feature>
<gene>
    <name evidence="8" type="ORF">FHR80_001572</name>
</gene>
<accession>A0A7W4YAE1</accession>
<dbReference type="RefSeq" id="WP_183295538.1">
    <property type="nucleotide sequence ID" value="NZ_JACHVX010000002.1"/>
</dbReference>
<dbReference type="InterPro" id="IPR028202">
    <property type="entry name" value="Reductase_C"/>
</dbReference>
<dbReference type="AlphaFoldDB" id="A0A7W4YAE1"/>